<dbReference type="Proteomes" id="UP000322000">
    <property type="component" value="Chromosome 8"/>
</dbReference>
<dbReference type="InterPro" id="IPR011990">
    <property type="entry name" value="TPR-like_helical_dom_sf"/>
</dbReference>
<dbReference type="GeneID" id="113496507"/>
<dbReference type="InterPro" id="IPR056585">
    <property type="entry name" value="Leprecan_dom"/>
</dbReference>
<evidence type="ECO:0000256" key="2">
    <source>
        <dbReference type="ARBA" id="ARBA00022729"/>
    </source>
</evidence>
<dbReference type="PANTHER" id="PTHR13986:SF8">
    <property type="entry name" value="PROLYL 3-HYDROXYLASE 1-LIKE PROTEIN"/>
    <property type="match status" value="1"/>
</dbReference>
<sequence length="374" mass="44404">MAPKIHFLLIVLISFQKFGDCQKPVSLDKIYQQGVKAYSDDKWSRCIEKFEETLHLYKLYKSVVINCRLRCSSEKYESQVDENIDDLQIFEKYFNKRDCLNKCQDKEFHGVNLNKTLDDSILHDLQAKRPYEYLHICYFQMHMFQKAASSAFTFLMANPDDETMKSNVQYYLEQPEVDKNEVMDMESDDYVVQYNIARKSYNLNNWAETVASFEEVLKDYFSSENNCRVECERQPGQEWSTEFVITISNNIASLLHCRQQCQDKLQSMNYNSGIEFIADVLNYLQVAYYHLEKHDDAAQAVESYLALIPNDEDMLENLKLFYNHVNKESFTQRSEVIHYKKRDEYEKKLLNIFHQGNKHDIDFNSILSTYKFLK</sequence>
<dbReference type="AlphaFoldDB" id="A0A7E5VTT1"/>
<name>A0A7E5VTT1_TRINI</name>
<dbReference type="PANTHER" id="PTHR13986">
    <property type="entry name" value="PROTEIN LYSINE HYDROXYLATION COMPLEX COMPONENT"/>
    <property type="match status" value="1"/>
</dbReference>
<dbReference type="InterPro" id="IPR052284">
    <property type="entry name" value="Collagen_mod_leprecan"/>
</dbReference>
<feature type="domain" description="Leprecan-like alpha-helical" evidence="5">
    <location>
        <begin position="27"/>
        <end position="322"/>
    </location>
</feature>
<keyword evidence="6" id="KW-1185">Reference proteome</keyword>
<evidence type="ECO:0000313" key="6">
    <source>
        <dbReference type="Proteomes" id="UP000322000"/>
    </source>
</evidence>
<proteinExistence type="inferred from homology"/>
<gene>
    <name evidence="7" type="primary">LOC113496507</name>
</gene>
<reference evidence="7" key="1">
    <citation type="submission" date="2025-08" db="UniProtKB">
        <authorList>
            <consortium name="RefSeq"/>
        </authorList>
    </citation>
    <scope>IDENTIFICATION</scope>
</reference>
<dbReference type="GO" id="GO:0030199">
    <property type="term" value="P:collagen fibril organization"/>
    <property type="evidence" value="ECO:0007669"/>
    <property type="project" value="TreeGrafter"/>
</dbReference>
<feature type="chain" id="PRO_5028913265" evidence="4">
    <location>
        <begin position="22"/>
        <end position="374"/>
    </location>
</feature>
<evidence type="ECO:0000256" key="3">
    <source>
        <dbReference type="ARBA" id="ARBA00023180"/>
    </source>
</evidence>
<evidence type="ECO:0000256" key="4">
    <source>
        <dbReference type="SAM" id="SignalP"/>
    </source>
</evidence>
<dbReference type="RefSeq" id="XP_026731546.1">
    <property type="nucleotide sequence ID" value="XM_026875745.1"/>
</dbReference>
<dbReference type="OrthoDB" id="8517835at2759"/>
<dbReference type="SUPFAM" id="SSF48452">
    <property type="entry name" value="TPR-like"/>
    <property type="match status" value="1"/>
</dbReference>
<dbReference type="GO" id="GO:0005518">
    <property type="term" value="F:collagen binding"/>
    <property type="evidence" value="ECO:0007669"/>
    <property type="project" value="TreeGrafter"/>
</dbReference>
<keyword evidence="2 4" id="KW-0732">Signal</keyword>
<dbReference type="KEGG" id="tnl:113496507"/>
<protein>
    <submittedName>
        <fullName evidence="7">Cartilage-associated protein-like</fullName>
    </submittedName>
</protein>
<dbReference type="GO" id="GO:0005783">
    <property type="term" value="C:endoplasmic reticulum"/>
    <property type="evidence" value="ECO:0007669"/>
    <property type="project" value="TreeGrafter"/>
</dbReference>
<evidence type="ECO:0000256" key="1">
    <source>
        <dbReference type="ARBA" id="ARBA00006487"/>
    </source>
</evidence>
<comment type="similarity">
    <text evidence="1">Belongs to the leprecan family.</text>
</comment>
<evidence type="ECO:0000313" key="7">
    <source>
        <dbReference type="RefSeq" id="XP_026731546.1"/>
    </source>
</evidence>
<organism evidence="6 7">
    <name type="scientific">Trichoplusia ni</name>
    <name type="common">Cabbage looper</name>
    <dbReference type="NCBI Taxonomy" id="7111"/>
    <lineage>
        <taxon>Eukaryota</taxon>
        <taxon>Metazoa</taxon>
        <taxon>Ecdysozoa</taxon>
        <taxon>Arthropoda</taxon>
        <taxon>Hexapoda</taxon>
        <taxon>Insecta</taxon>
        <taxon>Pterygota</taxon>
        <taxon>Neoptera</taxon>
        <taxon>Endopterygota</taxon>
        <taxon>Lepidoptera</taxon>
        <taxon>Glossata</taxon>
        <taxon>Ditrysia</taxon>
        <taxon>Noctuoidea</taxon>
        <taxon>Noctuidae</taxon>
        <taxon>Plusiinae</taxon>
        <taxon>Trichoplusia</taxon>
    </lineage>
</organism>
<evidence type="ECO:0000259" key="5">
    <source>
        <dbReference type="Pfam" id="PF23557"/>
    </source>
</evidence>
<accession>A0A7E5VTT1</accession>
<dbReference type="Gene3D" id="1.25.40.10">
    <property type="entry name" value="Tetratricopeptide repeat domain"/>
    <property type="match status" value="2"/>
</dbReference>
<dbReference type="Pfam" id="PF23557">
    <property type="entry name" value="TPR_leprecan"/>
    <property type="match status" value="1"/>
</dbReference>
<feature type="signal peptide" evidence="4">
    <location>
        <begin position="1"/>
        <end position="21"/>
    </location>
</feature>
<dbReference type="InParanoid" id="A0A7E5VTT1"/>
<keyword evidence="3" id="KW-0325">Glycoprotein</keyword>